<evidence type="ECO:0000313" key="3">
    <source>
        <dbReference type="Proteomes" id="UP001190700"/>
    </source>
</evidence>
<gene>
    <name evidence="2" type="ORF">CYMTET_36991</name>
    <name evidence="1" type="ORF">CYMTET_51400</name>
</gene>
<dbReference type="EMBL" id="LGRX02034167">
    <property type="protein sequence ID" value="KAK3238609.1"/>
    <property type="molecule type" value="Genomic_DNA"/>
</dbReference>
<comment type="caution">
    <text evidence="1">The sequence shown here is derived from an EMBL/GenBank/DDBJ whole genome shotgun (WGS) entry which is preliminary data.</text>
</comment>
<organism evidence="1 3">
    <name type="scientific">Cymbomonas tetramitiformis</name>
    <dbReference type="NCBI Taxonomy" id="36881"/>
    <lineage>
        <taxon>Eukaryota</taxon>
        <taxon>Viridiplantae</taxon>
        <taxon>Chlorophyta</taxon>
        <taxon>Pyramimonadophyceae</taxon>
        <taxon>Pyramimonadales</taxon>
        <taxon>Pyramimonadaceae</taxon>
        <taxon>Cymbomonas</taxon>
    </lineage>
</organism>
<evidence type="ECO:0000313" key="1">
    <source>
        <dbReference type="EMBL" id="KAK3238609.1"/>
    </source>
</evidence>
<dbReference type="EMBL" id="LGRX02024661">
    <property type="protein sequence ID" value="KAK3253760.1"/>
    <property type="molecule type" value="Genomic_DNA"/>
</dbReference>
<keyword evidence="3" id="KW-1185">Reference proteome</keyword>
<dbReference type="AlphaFoldDB" id="A0AAE0BMX3"/>
<evidence type="ECO:0000313" key="2">
    <source>
        <dbReference type="EMBL" id="KAK3253760.1"/>
    </source>
</evidence>
<dbReference type="Proteomes" id="UP001190700">
    <property type="component" value="Unassembled WGS sequence"/>
</dbReference>
<proteinExistence type="predicted"/>
<protein>
    <submittedName>
        <fullName evidence="1">Uncharacterized protein</fullName>
    </submittedName>
</protein>
<sequence>MDMCVHACIVLCRAHPAIQPLAARSMDALHRWSRQPYISTGACFVTTRLVAKEFLRVHNDRVLSDVRALVAHAKAIQELTAATEPTPQLALGMHARSVRRLQAFCAAHDAVATPSLRRSALFVCELRALGALGGFDPAYENALGVAATLNMNREVAVCTPDCIELYRQGARAAAPRDIHVALARNLELHPLSKPAKRIQEKLRTRYKRVGLAHIAPIVTAYLLICDEDTRDVALLLPESLADAKEPSG</sequence>
<reference evidence="1 3" key="1">
    <citation type="journal article" date="2015" name="Genome Biol. Evol.">
        <title>Comparative Genomics of a Bacterivorous Green Alga Reveals Evolutionary Causalities and Consequences of Phago-Mixotrophic Mode of Nutrition.</title>
        <authorList>
            <person name="Burns J.A."/>
            <person name="Paasch A."/>
            <person name="Narechania A."/>
            <person name="Kim E."/>
        </authorList>
    </citation>
    <scope>NUCLEOTIDE SEQUENCE [LARGE SCALE GENOMIC DNA]</scope>
    <source>
        <strain evidence="1">PLY_AMNH</strain>
    </source>
</reference>
<reference evidence="1" key="2">
    <citation type="submission" date="2023-06" db="EMBL/GenBank/DDBJ databases">
        <title>Long-read-based genome assembly of the green algal bacterivore Cymbomonas tetramitiformis.</title>
        <authorList>
            <person name="Gyaltshen Y."/>
            <person name="Rozenberg A."/>
            <person name="Paasch A."/>
            <person name="Burns J.A."/>
            <person name="Warring S."/>
            <person name="Larson R."/>
            <person name="Maurer-Alcala X."/>
            <person name="Dacks J."/>
            <person name="Kim E."/>
        </authorList>
    </citation>
    <scope>NUCLEOTIDE SEQUENCE</scope>
    <source>
        <strain evidence="1">PLY_AMNH</strain>
    </source>
</reference>
<accession>A0AAE0BMX3</accession>
<name>A0AAE0BMX3_9CHLO</name>